<dbReference type="InterPro" id="IPR036043">
    <property type="entry name" value="Phosphoglycerate_kinase_sf"/>
</dbReference>
<comment type="catalytic activity">
    <reaction evidence="1 13 16">
        <text>(2R)-3-phosphoglycerate + ATP = (2R)-3-phospho-glyceroyl phosphate + ADP</text>
        <dbReference type="Rhea" id="RHEA:14801"/>
        <dbReference type="ChEBI" id="CHEBI:30616"/>
        <dbReference type="ChEBI" id="CHEBI:57604"/>
        <dbReference type="ChEBI" id="CHEBI:58272"/>
        <dbReference type="ChEBI" id="CHEBI:456216"/>
        <dbReference type="EC" id="2.7.2.3"/>
    </reaction>
</comment>
<feature type="binding site" evidence="14">
    <location>
        <position position="40"/>
    </location>
    <ligand>
        <name>(2R)-3-phosphoglycerate</name>
        <dbReference type="ChEBI" id="CHEBI:58272"/>
    </ligand>
</feature>
<dbReference type="GO" id="GO:0043531">
    <property type="term" value="F:ADP binding"/>
    <property type="evidence" value="ECO:0007669"/>
    <property type="project" value="TreeGrafter"/>
</dbReference>
<dbReference type="SUPFAM" id="SSF53748">
    <property type="entry name" value="Phosphoglycerate kinase"/>
    <property type="match status" value="1"/>
</dbReference>
<feature type="binding site" evidence="13 15">
    <location>
        <position position="204"/>
    </location>
    <ligand>
        <name>ATP</name>
        <dbReference type="ChEBI" id="CHEBI:30616"/>
    </ligand>
</feature>
<dbReference type="PRINTS" id="PR00477">
    <property type="entry name" value="PHGLYCKINASE"/>
</dbReference>
<comment type="pathway">
    <text evidence="2 13">Carbohydrate degradation; glycolysis; pyruvate from D-glyceraldehyde 3-phosphate: step 2/5.</text>
</comment>
<evidence type="ECO:0000313" key="18">
    <source>
        <dbReference type="Proteomes" id="UP000231019"/>
    </source>
</evidence>
<evidence type="ECO:0000256" key="13">
    <source>
        <dbReference type="HAMAP-Rule" id="MF_00145"/>
    </source>
</evidence>
<feature type="binding site" evidence="13">
    <location>
        <position position="298"/>
    </location>
    <ligand>
        <name>ATP</name>
        <dbReference type="ChEBI" id="CHEBI:30616"/>
    </ligand>
</feature>
<feature type="binding site" evidence="14">
    <location>
        <position position="121"/>
    </location>
    <ligand>
        <name>(2R)-3-phosphoglycerate</name>
        <dbReference type="ChEBI" id="CHEBI:58272"/>
    </ligand>
</feature>
<accession>A0A2M7FZS2</accession>
<dbReference type="GO" id="GO:0005524">
    <property type="term" value="F:ATP binding"/>
    <property type="evidence" value="ECO:0007669"/>
    <property type="project" value="UniProtKB-KW"/>
</dbReference>
<gene>
    <name evidence="13 17" type="primary">pgk</name>
    <name evidence="17" type="ORF">COW36_19875</name>
</gene>
<dbReference type="AlphaFoldDB" id="A0A2M7FZS2"/>
<dbReference type="HAMAP" id="MF_00145">
    <property type="entry name" value="Phosphoglyc_kinase"/>
    <property type="match status" value="1"/>
</dbReference>
<dbReference type="GO" id="GO:0005829">
    <property type="term" value="C:cytosol"/>
    <property type="evidence" value="ECO:0007669"/>
    <property type="project" value="TreeGrafter"/>
</dbReference>
<name>A0A2M7FZS2_9BACT</name>
<feature type="binding site" evidence="13 14">
    <location>
        <begin position="63"/>
        <end position="66"/>
    </location>
    <ligand>
        <name>substrate</name>
    </ligand>
</feature>
<feature type="binding site" evidence="13">
    <location>
        <position position="121"/>
    </location>
    <ligand>
        <name>substrate</name>
    </ligand>
</feature>
<feature type="binding site" evidence="13">
    <location>
        <position position="40"/>
    </location>
    <ligand>
        <name>substrate</name>
    </ligand>
</feature>
<evidence type="ECO:0000256" key="4">
    <source>
        <dbReference type="ARBA" id="ARBA00011245"/>
    </source>
</evidence>
<dbReference type="GO" id="GO:0006094">
    <property type="term" value="P:gluconeogenesis"/>
    <property type="evidence" value="ECO:0007669"/>
    <property type="project" value="TreeGrafter"/>
</dbReference>
<evidence type="ECO:0000256" key="12">
    <source>
        <dbReference type="ARBA" id="ARBA00023152"/>
    </source>
</evidence>
<feature type="binding site" evidence="13 14">
    <location>
        <begin position="25"/>
        <end position="27"/>
    </location>
    <ligand>
        <name>substrate</name>
    </ligand>
</feature>
<comment type="subcellular location">
    <subcellularLocation>
        <location evidence="13">Cytoplasm</location>
    </subcellularLocation>
</comment>
<dbReference type="Pfam" id="PF00162">
    <property type="entry name" value="PGK"/>
    <property type="match status" value="1"/>
</dbReference>
<evidence type="ECO:0000256" key="15">
    <source>
        <dbReference type="PIRSR" id="PIRSR000724-2"/>
    </source>
</evidence>
<dbReference type="PANTHER" id="PTHR11406">
    <property type="entry name" value="PHOSPHOGLYCERATE KINASE"/>
    <property type="match status" value="1"/>
</dbReference>
<dbReference type="PANTHER" id="PTHR11406:SF23">
    <property type="entry name" value="PHOSPHOGLYCERATE KINASE 1, CHLOROPLASTIC-RELATED"/>
    <property type="match status" value="1"/>
</dbReference>
<dbReference type="UniPathway" id="UPA00109">
    <property type="reaction ID" value="UER00185"/>
</dbReference>
<evidence type="ECO:0000256" key="6">
    <source>
        <dbReference type="ARBA" id="ARBA00016471"/>
    </source>
</evidence>
<reference evidence="17 18" key="1">
    <citation type="submission" date="2017-09" db="EMBL/GenBank/DDBJ databases">
        <title>Depth-based differentiation of microbial function through sediment-hosted aquifers and enrichment of novel symbionts in the deep terrestrial subsurface.</title>
        <authorList>
            <person name="Probst A.J."/>
            <person name="Ladd B."/>
            <person name="Jarett J.K."/>
            <person name="Geller-Mcgrath D.E."/>
            <person name="Sieber C.M."/>
            <person name="Emerson J.B."/>
            <person name="Anantharaman K."/>
            <person name="Thomas B.C."/>
            <person name="Malmstrom R."/>
            <person name="Stieglmeier M."/>
            <person name="Klingl A."/>
            <person name="Woyke T."/>
            <person name="Ryan C.M."/>
            <person name="Banfield J.F."/>
        </authorList>
    </citation>
    <scope>NUCLEOTIDE SEQUENCE [LARGE SCALE GENOMIC DNA]</scope>
    <source>
        <strain evidence="17">CG17_big_fil_post_rev_8_21_14_2_50_48_46</strain>
    </source>
</reference>
<evidence type="ECO:0000256" key="1">
    <source>
        <dbReference type="ARBA" id="ARBA00000642"/>
    </source>
</evidence>
<comment type="similarity">
    <text evidence="3 13 16">Belongs to the phosphoglycerate kinase family.</text>
</comment>
<comment type="subunit">
    <text evidence="4 13">Monomer.</text>
</comment>
<dbReference type="Proteomes" id="UP000231019">
    <property type="component" value="Unassembled WGS sequence"/>
</dbReference>
<dbReference type="InterPro" id="IPR001576">
    <property type="entry name" value="Phosphoglycerate_kinase"/>
</dbReference>
<comment type="caution">
    <text evidence="17">The sequence shown here is derived from an EMBL/GenBank/DDBJ whole genome shotgun (WGS) entry which is preliminary data.</text>
</comment>
<keyword evidence="8 13" id="KW-0808">Transferase</keyword>
<dbReference type="PIRSF" id="PIRSF000724">
    <property type="entry name" value="Pgk"/>
    <property type="match status" value="1"/>
</dbReference>
<dbReference type="GO" id="GO:0004618">
    <property type="term" value="F:phosphoglycerate kinase activity"/>
    <property type="evidence" value="ECO:0007669"/>
    <property type="project" value="UniProtKB-UniRule"/>
</dbReference>
<dbReference type="Gene3D" id="3.40.50.1260">
    <property type="entry name" value="Phosphoglycerate kinase, N-terminal domain"/>
    <property type="match status" value="2"/>
</dbReference>
<keyword evidence="9 13" id="KW-0547">Nucleotide-binding</keyword>
<evidence type="ECO:0000256" key="2">
    <source>
        <dbReference type="ARBA" id="ARBA00004838"/>
    </source>
</evidence>
<evidence type="ECO:0000256" key="8">
    <source>
        <dbReference type="ARBA" id="ARBA00022679"/>
    </source>
</evidence>
<dbReference type="FunFam" id="3.40.50.1260:FF:000031">
    <property type="entry name" value="Phosphoglycerate kinase 1"/>
    <property type="match status" value="1"/>
</dbReference>
<feature type="binding site" evidence="13 15">
    <location>
        <position position="329"/>
    </location>
    <ligand>
        <name>ATP</name>
        <dbReference type="ChEBI" id="CHEBI:30616"/>
    </ligand>
</feature>
<evidence type="ECO:0000256" key="5">
    <source>
        <dbReference type="ARBA" id="ARBA00013061"/>
    </source>
</evidence>
<keyword evidence="7 13" id="KW-0963">Cytoplasm</keyword>
<evidence type="ECO:0000256" key="3">
    <source>
        <dbReference type="ARBA" id="ARBA00008982"/>
    </source>
</evidence>
<evidence type="ECO:0000256" key="10">
    <source>
        <dbReference type="ARBA" id="ARBA00022777"/>
    </source>
</evidence>
<evidence type="ECO:0000313" key="17">
    <source>
        <dbReference type="EMBL" id="PIW14908.1"/>
    </source>
</evidence>
<keyword evidence="10 13" id="KW-0418">Kinase</keyword>
<dbReference type="EC" id="2.7.2.3" evidence="5 13"/>
<proteinExistence type="inferred from homology"/>
<dbReference type="GO" id="GO:0006096">
    <property type="term" value="P:glycolytic process"/>
    <property type="evidence" value="ECO:0007669"/>
    <property type="project" value="UniProtKB-UniRule"/>
</dbReference>
<feature type="binding site" evidence="13">
    <location>
        <position position="154"/>
    </location>
    <ligand>
        <name>substrate</name>
    </ligand>
</feature>
<dbReference type="EMBL" id="PFFQ01000055">
    <property type="protein sequence ID" value="PIW14908.1"/>
    <property type="molecule type" value="Genomic_DNA"/>
</dbReference>
<keyword evidence="12 13" id="KW-0324">Glycolysis</keyword>
<feature type="binding site" evidence="13 15">
    <location>
        <begin position="358"/>
        <end position="361"/>
    </location>
    <ligand>
        <name>ATP</name>
        <dbReference type="ChEBI" id="CHEBI:30616"/>
    </ligand>
</feature>
<keyword evidence="11 13" id="KW-0067">ATP-binding</keyword>
<dbReference type="InterPro" id="IPR015824">
    <property type="entry name" value="Phosphoglycerate_kinase_N"/>
</dbReference>
<evidence type="ECO:0000256" key="11">
    <source>
        <dbReference type="ARBA" id="ARBA00022840"/>
    </source>
</evidence>
<evidence type="ECO:0000256" key="7">
    <source>
        <dbReference type="ARBA" id="ARBA00022490"/>
    </source>
</evidence>
<sequence>MPEFVSLKNLDPDFFRGKRALVRVDFNVPIKEGKVSNDQRIRAALPTLRYLLNAGSRVILMSHLGRPKGKPQDAFRLKPVGDYLAKLLELEVLCLDDCIGTAVEEAVSGSQAPVVLLENTRFYAQETDNDPEFAAQLAKLGDFYVNDAFGTAHRAHASTEGVAAYLPAYAGFLMEKELNALGGMLESAQSPFVAIIGGAKVSSKLAVLENLLPKVDALVIGGAMAYTFLAAQGLSVGKSLTEPELFETALALLNQAKALNKQIVLPVDTVLATGVDAIEATLVVDLHAPGEDISELSGVDIGPDSVAAIEAVLEPAKTVLWNGPMGVFENPPFAAGTEAIAKIVARITQKGAVSVVGGGDSVAAVEKLGLADQFTHVSTGGGASLEFLEGKTLPGVAVLETLKG</sequence>
<dbReference type="FunFam" id="3.40.50.1260:FF:000006">
    <property type="entry name" value="Phosphoglycerate kinase"/>
    <property type="match status" value="1"/>
</dbReference>
<evidence type="ECO:0000256" key="9">
    <source>
        <dbReference type="ARBA" id="ARBA00022741"/>
    </source>
</evidence>
<protein>
    <recommendedName>
        <fullName evidence="6 13">Phosphoglycerate kinase</fullName>
        <ecNumber evidence="5 13">2.7.2.3</ecNumber>
    </recommendedName>
</protein>
<evidence type="ECO:0000256" key="16">
    <source>
        <dbReference type="RuleBase" id="RU000532"/>
    </source>
</evidence>
<feature type="binding site" evidence="14">
    <location>
        <position position="154"/>
    </location>
    <ligand>
        <name>(2R)-3-phosphoglycerate</name>
        <dbReference type="ChEBI" id="CHEBI:58272"/>
    </ligand>
</feature>
<organism evidence="17 18">
    <name type="scientific">bacterium (Candidatus Blackallbacteria) CG17_big_fil_post_rev_8_21_14_2_50_48_46</name>
    <dbReference type="NCBI Taxonomy" id="2014261"/>
    <lineage>
        <taxon>Bacteria</taxon>
        <taxon>Candidatus Blackallbacteria</taxon>
    </lineage>
</organism>
<dbReference type="CDD" id="cd00318">
    <property type="entry name" value="Phosphoglycerate_kinase"/>
    <property type="match status" value="1"/>
</dbReference>
<evidence type="ECO:0000256" key="14">
    <source>
        <dbReference type="PIRSR" id="PIRSR000724-1"/>
    </source>
</evidence>